<dbReference type="EMBL" id="JBEAFC010000003">
    <property type="protein sequence ID" value="KAL1563982.1"/>
    <property type="molecule type" value="Genomic_DNA"/>
</dbReference>
<proteinExistence type="predicted"/>
<dbReference type="GO" id="GO:0061630">
    <property type="term" value="F:ubiquitin protein ligase activity"/>
    <property type="evidence" value="ECO:0007669"/>
    <property type="project" value="UniProtKB-EC"/>
</dbReference>
<evidence type="ECO:0000259" key="2">
    <source>
        <dbReference type="Pfam" id="PF19422"/>
    </source>
</evidence>
<dbReference type="Pfam" id="PF19422">
    <property type="entry name" value="Ariadne"/>
    <property type="match status" value="1"/>
</dbReference>
<evidence type="ECO:0000256" key="1">
    <source>
        <dbReference type="SAM" id="MobiDB-lite"/>
    </source>
</evidence>
<evidence type="ECO:0000313" key="3">
    <source>
        <dbReference type="EMBL" id="KAL1563982.1"/>
    </source>
</evidence>
<dbReference type="InterPro" id="IPR045840">
    <property type="entry name" value="Ariadne"/>
</dbReference>
<keyword evidence="4" id="KW-1185">Reference proteome</keyword>
<keyword evidence="3" id="KW-0808">Transferase</keyword>
<gene>
    <name evidence="3" type="primary">ARI2</name>
    <name evidence="3" type="ORF">AAHA92_06396</name>
</gene>
<dbReference type="Gene3D" id="1.20.120.1750">
    <property type="match status" value="1"/>
</dbReference>
<organism evidence="3 4">
    <name type="scientific">Salvia divinorum</name>
    <name type="common">Maria pastora</name>
    <name type="synonym">Diviner's sage</name>
    <dbReference type="NCBI Taxonomy" id="28513"/>
    <lineage>
        <taxon>Eukaryota</taxon>
        <taxon>Viridiplantae</taxon>
        <taxon>Streptophyta</taxon>
        <taxon>Embryophyta</taxon>
        <taxon>Tracheophyta</taxon>
        <taxon>Spermatophyta</taxon>
        <taxon>Magnoliopsida</taxon>
        <taxon>eudicotyledons</taxon>
        <taxon>Gunneridae</taxon>
        <taxon>Pentapetalae</taxon>
        <taxon>asterids</taxon>
        <taxon>lamiids</taxon>
        <taxon>Lamiales</taxon>
        <taxon>Lamiaceae</taxon>
        <taxon>Nepetoideae</taxon>
        <taxon>Mentheae</taxon>
        <taxon>Salviinae</taxon>
        <taxon>Salvia</taxon>
        <taxon>Salvia subgen. Calosphace</taxon>
    </lineage>
</organism>
<evidence type="ECO:0000313" key="4">
    <source>
        <dbReference type="Proteomes" id="UP001567538"/>
    </source>
</evidence>
<feature type="region of interest" description="Disordered" evidence="1">
    <location>
        <begin position="91"/>
        <end position="123"/>
    </location>
</feature>
<accession>A0ABD1I6B8</accession>
<reference evidence="3 4" key="1">
    <citation type="submission" date="2024-06" db="EMBL/GenBank/DDBJ databases">
        <title>A chromosome level genome sequence of Diviner's sage (Salvia divinorum).</title>
        <authorList>
            <person name="Ford S.A."/>
            <person name="Ro D.-K."/>
            <person name="Ness R.W."/>
            <person name="Phillips M.A."/>
        </authorList>
    </citation>
    <scope>NUCLEOTIDE SEQUENCE [LARGE SCALE GENOMIC DNA]</scope>
    <source>
        <strain evidence="3">SAF-2024a</strain>
        <tissue evidence="3">Leaf</tissue>
    </source>
</reference>
<dbReference type="Proteomes" id="UP001567538">
    <property type="component" value="Unassembled WGS sequence"/>
</dbReference>
<sequence length="141" mass="15927">MKEKESGLKWHFFEDHQQQLESNVEKLSEILEEPFDEYGDEQVRQIRIQVIDLSVIADSLCRRMYECIENDLLGSLQIIAPYQSKGIEKAGELNGSQVNDKEKEPKAAGDTMEISQASTSEETPLFLTKGSATELCSQPLC</sequence>
<keyword evidence="3" id="KW-0012">Acyltransferase</keyword>
<name>A0ABD1I6B8_SALDI</name>
<comment type="caution">
    <text evidence="3">The sequence shown here is derived from an EMBL/GenBank/DDBJ whole genome shotgun (WGS) entry which is preliminary data.</text>
</comment>
<dbReference type="EC" id="2.3.2.31" evidence="3"/>
<feature type="domain" description="Ariadne" evidence="2">
    <location>
        <begin position="1"/>
        <end position="125"/>
    </location>
</feature>
<protein>
    <submittedName>
        <fullName evidence="3">E3 ubiquitin-protein ligase ari2</fullName>
        <ecNumber evidence="3">2.3.2.31</ecNumber>
    </submittedName>
</protein>
<feature type="compositionally biased region" description="Polar residues" evidence="1">
    <location>
        <begin position="113"/>
        <end position="122"/>
    </location>
</feature>
<dbReference type="AlphaFoldDB" id="A0ABD1I6B8"/>